<feature type="region of interest" description="Disordered" evidence="16">
    <location>
        <begin position="151"/>
        <end position="182"/>
    </location>
</feature>
<evidence type="ECO:0000256" key="9">
    <source>
        <dbReference type="ARBA" id="ARBA00022658"/>
    </source>
</evidence>
<dbReference type="InterPro" id="IPR002048">
    <property type="entry name" value="EF_hand_dom"/>
</dbReference>
<name>A0A443SGK9_9ACAR</name>
<keyword evidence="9" id="KW-0344">Guanine-nucleotide releasing factor</keyword>
<dbReference type="VEuPathDB" id="VectorBase:LDEU005394"/>
<dbReference type="PANTHER" id="PTHR19237:SF20">
    <property type="entry name" value="NUCLEOBINDIN 1"/>
    <property type="match status" value="1"/>
</dbReference>
<evidence type="ECO:0000256" key="8">
    <source>
        <dbReference type="ARBA" id="ARBA00022553"/>
    </source>
</evidence>
<evidence type="ECO:0000256" key="4">
    <source>
        <dbReference type="ARBA" id="ARBA00004613"/>
    </source>
</evidence>
<dbReference type="Pfam" id="PF13499">
    <property type="entry name" value="EF-hand_7"/>
    <property type="match status" value="1"/>
</dbReference>
<comment type="subcellular location">
    <subcellularLocation>
        <location evidence="2">Cytoplasm</location>
    </subcellularLocation>
    <subcellularLocation>
        <location evidence="3">Golgi apparatus</location>
    </subcellularLocation>
    <subcellularLocation>
        <location evidence="1">Membrane</location>
        <topology evidence="1">Peripheral membrane protein</topology>
    </subcellularLocation>
    <subcellularLocation>
        <location evidence="4">Secreted</location>
    </subcellularLocation>
</comment>
<dbReference type="GO" id="GO:0003677">
    <property type="term" value="F:DNA binding"/>
    <property type="evidence" value="ECO:0007669"/>
    <property type="project" value="UniProtKB-KW"/>
</dbReference>
<dbReference type="GO" id="GO:0005509">
    <property type="term" value="F:calcium ion binding"/>
    <property type="evidence" value="ECO:0007669"/>
    <property type="project" value="InterPro"/>
</dbReference>
<keyword evidence="11" id="KW-0677">Repeat</keyword>
<accession>A0A443SGK9</accession>
<dbReference type="Pfam" id="PF25434">
    <property type="entry name" value="NUCB1_N"/>
    <property type="match status" value="1"/>
</dbReference>
<evidence type="ECO:0000256" key="10">
    <source>
        <dbReference type="ARBA" id="ARBA00022729"/>
    </source>
</evidence>
<dbReference type="SUPFAM" id="SSF47473">
    <property type="entry name" value="EF-hand"/>
    <property type="match status" value="1"/>
</dbReference>
<evidence type="ECO:0000256" key="16">
    <source>
        <dbReference type="SAM" id="MobiDB-lite"/>
    </source>
</evidence>
<dbReference type="GO" id="GO:0005793">
    <property type="term" value="C:endoplasmic reticulum-Golgi intermediate compartment"/>
    <property type="evidence" value="ECO:0007669"/>
    <property type="project" value="TreeGrafter"/>
</dbReference>
<keyword evidence="14" id="KW-0238">DNA-binding</keyword>
<dbReference type="PANTHER" id="PTHR19237">
    <property type="entry name" value="NUCLEOBINDIN"/>
    <property type="match status" value="1"/>
</dbReference>
<protein>
    <submittedName>
        <fullName evidence="18">Nucleobindin-1-like protein</fullName>
    </submittedName>
</protein>
<keyword evidence="6" id="KW-0963">Cytoplasm</keyword>
<evidence type="ECO:0000256" key="1">
    <source>
        <dbReference type="ARBA" id="ARBA00004170"/>
    </source>
</evidence>
<evidence type="ECO:0000256" key="3">
    <source>
        <dbReference type="ARBA" id="ARBA00004555"/>
    </source>
</evidence>
<dbReference type="EMBL" id="NCKV01002590">
    <property type="protein sequence ID" value="RWS26646.1"/>
    <property type="molecule type" value="Genomic_DNA"/>
</dbReference>
<dbReference type="InterPro" id="IPR011992">
    <property type="entry name" value="EF-hand-dom_pair"/>
</dbReference>
<keyword evidence="12" id="KW-0106">Calcium</keyword>
<evidence type="ECO:0000259" key="17">
    <source>
        <dbReference type="PROSITE" id="PS50222"/>
    </source>
</evidence>
<keyword evidence="8" id="KW-0597">Phosphoprotein</keyword>
<evidence type="ECO:0000256" key="11">
    <source>
        <dbReference type="ARBA" id="ARBA00022737"/>
    </source>
</evidence>
<dbReference type="CDD" id="cd00051">
    <property type="entry name" value="EFh"/>
    <property type="match status" value="1"/>
</dbReference>
<evidence type="ECO:0000313" key="18">
    <source>
        <dbReference type="EMBL" id="RWS26646.1"/>
    </source>
</evidence>
<evidence type="ECO:0000256" key="2">
    <source>
        <dbReference type="ARBA" id="ARBA00004496"/>
    </source>
</evidence>
<dbReference type="STRING" id="299467.A0A443SGK9"/>
<feature type="region of interest" description="Disordered" evidence="16">
    <location>
        <begin position="313"/>
        <end position="518"/>
    </location>
</feature>
<feature type="non-terminal residue" evidence="18">
    <location>
        <position position="1"/>
    </location>
</feature>
<feature type="compositionally biased region" description="Polar residues" evidence="16">
    <location>
        <begin position="496"/>
        <end position="510"/>
    </location>
</feature>
<comment type="similarity">
    <text evidence="5">Belongs to the nucleobindin family.</text>
</comment>
<dbReference type="OrthoDB" id="5982823at2759"/>
<feature type="domain" description="EF-hand" evidence="17">
    <location>
        <begin position="197"/>
        <end position="232"/>
    </location>
</feature>
<dbReference type="PROSITE" id="PS50222">
    <property type="entry name" value="EF_HAND_2"/>
    <property type="match status" value="2"/>
</dbReference>
<dbReference type="GO" id="GO:0005794">
    <property type="term" value="C:Golgi apparatus"/>
    <property type="evidence" value="ECO:0007669"/>
    <property type="project" value="UniProtKB-SubCell"/>
</dbReference>
<keyword evidence="10" id="KW-0732">Signal</keyword>
<feature type="domain" description="EF-hand" evidence="17">
    <location>
        <begin position="250"/>
        <end position="285"/>
    </location>
</feature>
<comment type="caution">
    <text evidence="18">The sequence shown here is derived from an EMBL/GenBank/DDBJ whole genome shotgun (WGS) entry which is preliminary data.</text>
</comment>
<dbReference type="GO" id="GO:0016020">
    <property type="term" value="C:membrane"/>
    <property type="evidence" value="ECO:0007669"/>
    <property type="project" value="UniProtKB-SubCell"/>
</dbReference>
<dbReference type="PROSITE" id="PS00018">
    <property type="entry name" value="EF_HAND_1"/>
    <property type="match status" value="2"/>
</dbReference>
<dbReference type="InterPro" id="IPR040250">
    <property type="entry name" value="Nucleobindin"/>
</dbReference>
<proteinExistence type="inferred from homology"/>
<dbReference type="GO" id="GO:0070062">
    <property type="term" value="C:extracellular exosome"/>
    <property type="evidence" value="ECO:0007669"/>
    <property type="project" value="TreeGrafter"/>
</dbReference>
<evidence type="ECO:0000256" key="6">
    <source>
        <dbReference type="ARBA" id="ARBA00022490"/>
    </source>
</evidence>
<sequence length="518" mass="59786">SGKCYLTFTTLQLFFKGIEYGRYLQQVVQLLESDPEFKKKLENVSVEDVKSGKIAKELDLVHHQVRSKLDELKRMEVERLNLLLEQQQAMKGSSNTHLDHKNPHTFEIEDLQKLIHASTKDLERLDELRKEEFKRYEMEKELQYEEGLKNMTDDKRKEAVKHHEEELEQKKHHPRVHHPGSKQQLKEVWEEQDHLPSDEFNPHTFFAMHDVDGNGLLDEEEVKAILMGEIDKLYNEKGGKHVDETEKAEELERMREEVMKMGDTDKDRHISKDEFMKLTQDPSFEKDPEWKAINDEPPYDQHEFDEYRKHRGEYSPDNYQFYPYQPEFHHPDNGYYPPDPTHSGQQYPAQGHDPQYGHYPQQGYGQPQHHDQYPPQGHPQGYPQQGHAQPYPPPGNHPDPNMHGAPYQQAQFPQGHPPQAVHSGLPQQHMGMPQQHMGVPPQQQQHMGVPPQQQGHYGVPQPSLGGKPVAAEHPAVGQQNANPAASHVSAQGVPSVDTSHQGNPNVGHNSPDQHHQKP</sequence>
<gene>
    <name evidence="18" type="ORF">B4U80_11113</name>
</gene>
<dbReference type="GO" id="GO:0005085">
    <property type="term" value="F:guanyl-nucleotide exchange factor activity"/>
    <property type="evidence" value="ECO:0007669"/>
    <property type="project" value="UniProtKB-KW"/>
</dbReference>
<evidence type="ECO:0000313" key="19">
    <source>
        <dbReference type="Proteomes" id="UP000288716"/>
    </source>
</evidence>
<dbReference type="InterPro" id="IPR057576">
    <property type="entry name" value="NUCB1_N"/>
</dbReference>
<feature type="compositionally biased region" description="Low complexity" evidence="16">
    <location>
        <begin position="426"/>
        <end position="456"/>
    </location>
</feature>
<evidence type="ECO:0000256" key="14">
    <source>
        <dbReference type="ARBA" id="ARBA00023125"/>
    </source>
</evidence>
<dbReference type="SMART" id="SM00054">
    <property type="entry name" value="EFh"/>
    <property type="match status" value="2"/>
</dbReference>
<feature type="compositionally biased region" description="Low complexity" evidence="16">
    <location>
        <begin position="354"/>
        <end position="389"/>
    </location>
</feature>
<feature type="compositionally biased region" description="Basic and acidic residues" evidence="16">
    <location>
        <begin position="151"/>
        <end position="169"/>
    </location>
</feature>
<keyword evidence="13" id="KW-0333">Golgi apparatus</keyword>
<dbReference type="Proteomes" id="UP000288716">
    <property type="component" value="Unassembled WGS sequence"/>
</dbReference>
<evidence type="ECO:0000256" key="15">
    <source>
        <dbReference type="ARBA" id="ARBA00023136"/>
    </source>
</evidence>
<dbReference type="Gene3D" id="1.10.238.10">
    <property type="entry name" value="EF-hand"/>
    <property type="match status" value="1"/>
</dbReference>
<evidence type="ECO:0000256" key="13">
    <source>
        <dbReference type="ARBA" id="ARBA00023034"/>
    </source>
</evidence>
<keyword evidence="7" id="KW-0964">Secreted</keyword>
<evidence type="ECO:0000256" key="12">
    <source>
        <dbReference type="ARBA" id="ARBA00022837"/>
    </source>
</evidence>
<evidence type="ECO:0000256" key="5">
    <source>
        <dbReference type="ARBA" id="ARBA00008063"/>
    </source>
</evidence>
<evidence type="ECO:0000256" key="7">
    <source>
        <dbReference type="ARBA" id="ARBA00022525"/>
    </source>
</evidence>
<keyword evidence="15" id="KW-0472">Membrane</keyword>
<keyword evidence="19" id="KW-1185">Reference proteome</keyword>
<reference evidence="18 19" key="1">
    <citation type="journal article" date="2018" name="Gigascience">
        <title>Genomes of trombidid mites reveal novel predicted allergens and laterally-transferred genes associated with secondary metabolism.</title>
        <authorList>
            <person name="Dong X."/>
            <person name="Chaisiri K."/>
            <person name="Xia D."/>
            <person name="Armstrong S.D."/>
            <person name="Fang Y."/>
            <person name="Donnelly M.J."/>
            <person name="Kadowaki T."/>
            <person name="McGarry J.W."/>
            <person name="Darby A.C."/>
            <person name="Makepeace B.L."/>
        </authorList>
    </citation>
    <scope>NUCLEOTIDE SEQUENCE [LARGE SCALE GENOMIC DNA]</scope>
    <source>
        <strain evidence="18">UoL-UT</strain>
    </source>
</reference>
<feature type="compositionally biased region" description="Basic residues" evidence="16">
    <location>
        <begin position="170"/>
        <end position="180"/>
    </location>
</feature>
<dbReference type="InterPro" id="IPR018247">
    <property type="entry name" value="EF_Hand_1_Ca_BS"/>
</dbReference>
<dbReference type="AlphaFoldDB" id="A0A443SGK9"/>
<organism evidence="18 19">
    <name type="scientific">Leptotrombidium deliense</name>
    <dbReference type="NCBI Taxonomy" id="299467"/>
    <lineage>
        <taxon>Eukaryota</taxon>
        <taxon>Metazoa</taxon>
        <taxon>Ecdysozoa</taxon>
        <taxon>Arthropoda</taxon>
        <taxon>Chelicerata</taxon>
        <taxon>Arachnida</taxon>
        <taxon>Acari</taxon>
        <taxon>Acariformes</taxon>
        <taxon>Trombidiformes</taxon>
        <taxon>Prostigmata</taxon>
        <taxon>Anystina</taxon>
        <taxon>Parasitengona</taxon>
        <taxon>Trombiculoidea</taxon>
        <taxon>Trombiculidae</taxon>
        <taxon>Leptotrombidium</taxon>
    </lineage>
</organism>